<reference evidence="2 3" key="1">
    <citation type="journal article" date="2015" name="Stand. Genomic Sci.">
        <title>Genomic Encyclopedia of Bacterial and Archaeal Type Strains, Phase III: the genomes of soil and plant-associated and newly described type strains.</title>
        <authorList>
            <person name="Whitman W.B."/>
            <person name="Woyke T."/>
            <person name="Klenk H.P."/>
            <person name="Zhou Y."/>
            <person name="Lilburn T.G."/>
            <person name="Beck B.J."/>
            <person name="De Vos P."/>
            <person name="Vandamme P."/>
            <person name="Eisen J.A."/>
            <person name="Garrity G."/>
            <person name="Hugenholtz P."/>
            <person name="Kyrpides N.C."/>
        </authorList>
    </citation>
    <scope>NUCLEOTIDE SEQUENCE [LARGE SCALE GENOMIC DNA]</scope>
    <source>
        <strain evidence="2 3">VKM Ac-2572</strain>
    </source>
</reference>
<dbReference type="InterPro" id="IPR007139">
    <property type="entry name" value="DUF349"/>
</dbReference>
<dbReference type="EMBL" id="SLWN01000004">
    <property type="protein sequence ID" value="TCO32656.1"/>
    <property type="molecule type" value="Genomic_DNA"/>
</dbReference>
<dbReference type="Proteomes" id="UP000294508">
    <property type="component" value="Unassembled WGS sequence"/>
</dbReference>
<proteinExistence type="predicted"/>
<organism evidence="2 3">
    <name type="scientific">Kribbella steppae</name>
    <dbReference type="NCBI Taxonomy" id="2512223"/>
    <lineage>
        <taxon>Bacteria</taxon>
        <taxon>Bacillati</taxon>
        <taxon>Actinomycetota</taxon>
        <taxon>Actinomycetes</taxon>
        <taxon>Propionibacteriales</taxon>
        <taxon>Kribbellaceae</taxon>
        <taxon>Kribbella</taxon>
    </lineage>
</organism>
<comment type="caution">
    <text evidence="2">The sequence shown here is derived from an EMBL/GenBank/DDBJ whole genome shotgun (WGS) entry which is preliminary data.</text>
</comment>
<feature type="coiled-coil region" evidence="1">
    <location>
        <begin position="306"/>
        <end position="391"/>
    </location>
</feature>
<sequence length="422" mass="47382">MGNERSTYRRKGRVVAGESWGRVAEDGTVFVRTKDGERAVGQWPDANPEEALAFYTRRYDALAFEVDLLEKRVQAGTVSPDDARAAVKKVTSTIEEAQAVGDLDGLQARLAALTPLVAQQREKRKAERAAKVEEARSAKTKIATEAETIAAGTDWRHGVTRLRELLDEWKALPRLDKSSDDELWHRFSSARTTYTRHRKQHFAELSSKREEAAVVKERLAAEAETLASSTDWGPTSGRFRDLMRQWKAAGPAPREVDDKLWARFRAAQDTFFGARDAIQAEENAEQVENLQAKEALLVEIEAILPVEDAKAAREQLRDLLDRWDQIGKVPRDSMRAIDSRLRAVEQAVKAAEDEVWNRSNPEARARAEATVKQLQSLIADLEKQAVKAESQGNTRKANEAREAIAARREWLTQAQNALSDFS</sequence>
<keyword evidence="3" id="KW-1185">Reference proteome</keyword>
<accession>A0A4R2HP58</accession>
<gene>
    <name evidence="2" type="ORF">EV652_104262</name>
</gene>
<evidence type="ECO:0000313" key="3">
    <source>
        <dbReference type="Proteomes" id="UP000294508"/>
    </source>
</evidence>
<keyword evidence="1" id="KW-0175">Coiled coil</keyword>
<name>A0A4R2HP58_9ACTN</name>
<protein>
    <submittedName>
        <fullName evidence="2">Uncharacterized protein DUF349</fullName>
    </submittedName>
</protein>
<dbReference type="AlphaFoldDB" id="A0A4R2HP58"/>
<evidence type="ECO:0000313" key="2">
    <source>
        <dbReference type="EMBL" id="TCO32656.1"/>
    </source>
</evidence>
<dbReference type="Pfam" id="PF03993">
    <property type="entry name" value="DUF349"/>
    <property type="match status" value="3"/>
</dbReference>
<evidence type="ECO:0000256" key="1">
    <source>
        <dbReference type="SAM" id="Coils"/>
    </source>
</evidence>